<evidence type="ECO:0000313" key="1">
    <source>
        <dbReference type="EMBL" id="GBM08629.1"/>
    </source>
</evidence>
<keyword evidence="2" id="KW-1185">Reference proteome</keyword>
<proteinExistence type="predicted"/>
<reference evidence="1 2" key="1">
    <citation type="journal article" date="2019" name="Sci. Rep.">
        <title>Orb-weaving spider Araneus ventricosus genome elucidates the spidroin gene catalogue.</title>
        <authorList>
            <person name="Kono N."/>
            <person name="Nakamura H."/>
            <person name="Ohtoshi R."/>
            <person name="Moran D.A.P."/>
            <person name="Shinohara A."/>
            <person name="Yoshida Y."/>
            <person name="Fujiwara M."/>
            <person name="Mori M."/>
            <person name="Tomita M."/>
            <person name="Arakawa K."/>
        </authorList>
    </citation>
    <scope>NUCLEOTIDE SEQUENCE [LARGE SCALE GENOMIC DNA]</scope>
</reference>
<accession>A0A4Y2CX18</accession>
<name>A0A4Y2CX18_ARAVE</name>
<sequence length="109" mass="12702">MEKRHTFLLQIQEKNKCIENLKSNIDSLAKMNVYPGKKKFDTFSFNKGEIVVIKRNPKATGEPTKTQPQYRGPMIVTEIHYLIKSIPTLSFEFLQKDSRTVIELRPCDE</sequence>
<dbReference type="Proteomes" id="UP000499080">
    <property type="component" value="Unassembled WGS sequence"/>
</dbReference>
<gene>
    <name evidence="1" type="ORF">AVEN_52466_1</name>
</gene>
<dbReference type="AlphaFoldDB" id="A0A4Y2CX18"/>
<evidence type="ECO:0000313" key="2">
    <source>
        <dbReference type="Proteomes" id="UP000499080"/>
    </source>
</evidence>
<dbReference type="EMBL" id="BGPR01000259">
    <property type="protein sequence ID" value="GBM08629.1"/>
    <property type="molecule type" value="Genomic_DNA"/>
</dbReference>
<comment type="caution">
    <text evidence="1">The sequence shown here is derived from an EMBL/GenBank/DDBJ whole genome shotgun (WGS) entry which is preliminary data.</text>
</comment>
<protein>
    <submittedName>
        <fullName evidence="1">Uncharacterized protein</fullName>
    </submittedName>
</protein>
<organism evidence="1 2">
    <name type="scientific">Araneus ventricosus</name>
    <name type="common">Orbweaver spider</name>
    <name type="synonym">Epeira ventricosa</name>
    <dbReference type="NCBI Taxonomy" id="182803"/>
    <lineage>
        <taxon>Eukaryota</taxon>
        <taxon>Metazoa</taxon>
        <taxon>Ecdysozoa</taxon>
        <taxon>Arthropoda</taxon>
        <taxon>Chelicerata</taxon>
        <taxon>Arachnida</taxon>
        <taxon>Araneae</taxon>
        <taxon>Araneomorphae</taxon>
        <taxon>Entelegynae</taxon>
        <taxon>Araneoidea</taxon>
        <taxon>Araneidae</taxon>
        <taxon>Araneus</taxon>
    </lineage>
</organism>